<evidence type="ECO:0008006" key="6">
    <source>
        <dbReference type="Google" id="ProtNLM"/>
    </source>
</evidence>
<dbReference type="Proteomes" id="UP000198964">
    <property type="component" value="Unassembled WGS sequence"/>
</dbReference>
<dbReference type="AlphaFoldDB" id="A0A1I2AT17"/>
<reference evidence="3 5" key="2">
    <citation type="submission" date="2019-03" db="EMBL/GenBank/DDBJ databases">
        <title>Freshwater and sediment microbial communities from various areas in North America, analyzing microbe dynamics in response to fracking.</title>
        <authorList>
            <person name="Lamendella R."/>
        </authorList>
    </citation>
    <scope>NUCLEOTIDE SEQUENCE [LARGE SCALE GENOMIC DNA]</scope>
    <source>
        <strain evidence="3 5">114D</strain>
    </source>
</reference>
<reference evidence="2 4" key="1">
    <citation type="submission" date="2016-10" db="EMBL/GenBank/DDBJ databases">
        <authorList>
            <person name="de Groot N.N."/>
        </authorList>
    </citation>
    <scope>NUCLEOTIDE SEQUENCE [LARGE SCALE GENOMIC DNA]</scope>
    <source>
        <strain evidence="2 4">CGMCC 1.9156</strain>
    </source>
</reference>
<evidence type="ECO:0000313" key="5">
    <source>
        <dbReference type="Proteomes" id="UP000294848"/>
    </source>
</evidence>
<gene>
    <name evidence="3" type="ORF">DET52_104237</name>
    <name evidence="2" type="ORF">SAMN05216283_101192</name>
</gene>
<keyword evidence="1" id="KW-0812">Transmembrane</keyword>
<evidence type="ECO:0000256" key="1">
    <source>
        <dbReference type="SAM" id="Phobius"/>
    </source>
</evidence>
<accession>A0A1I2AT17</accession>
<dbReference type="Proteomes" id="UP000294848">
    <property type="component" value="Unassembled WGS sequence"/>
</dbReference>
<sequence length="128" mass="14876">MNALMKRFLIRSTLLAIVFFLIGWVISPQVAPQYQLDIFPFILIFFFLATNLVHAYLLRIAGKDIAKFSTRYMATSMLKMLFYLLVAVAYMMIGQEQLKLFLINYLIMYAGFTILEVAEISRVVKMKN</sequence>
<evidence type="ECO:0000313" key="2">
    <source>
        <dbReference type="EMBL" id="SFE46153.1"/>
    </source>
</evidence>
<dbReference type="RefSeq" id="WP_093917947.1">
    <property type="nucleotide sequence ID" value="NZ_FONW01000001.1"/>
</dbReference>
<dbReference type="EMBL" id="FONW01000001">
    <property type="protein sequence ID" value="SFE46153.1"/>
    <property type="molecule type" value="Genomic_DNA"/>
</dbReference>
<name>A0A1I2AT17_9BACT</name>
<keyword evidence="1" id="KW-0472">Membrane</keyword>
<dbReference type="EMBL" id="SNWI01000004">
    <property type="protein sequence ID" value="TDO02771.1"/>
    <property type="molecule type" value="Genomic_DNA"/>
</dbReference>
<organism evidence="2 4">
    <name type="scientific">Sunxiuqinia elliptica</name>
    <dbReference type="NCBI Taxonomy" id="655355"/>
    <lineage>
        <taxon>Bacteria</taxon>
        <taxon>Pseudomonadati</taxon>
        <taxon>Bacteroidota</taxon>
        <taxon>Bacteroidia</taxon>
        <taxon>Marinilabiliales</taxon>
        <taxon>Prolixibacteraceae</taxon>
        <taxon>Sunxiuqinia</taxon>
    </lineage>
</organism>
<keyword evidence="1" id="KW-1133">Transmembrane helix</keyword>
<feature type="transmembrane region" description="Helical" evidence="1">
    <location>
        <begin position="99"/>
        <end position="118"/>
    </location>
</feature>
<keyword evidence="4" id="KW-1185">Reference proteome</keyword>
<feature type="transmembrane region" description="Helical" evidence="1">
    <location>
        <begin position="72"/>
        <end position="93"/>
    </location>
</feature>
<evidence type="ECO:0000313" key="3">
    <source>
        <dbReference type="EMBL" id="TDO02771.1"/>
    </source>
</evidence>
<feature type="transmembrane region" description="Helical" evidence="1">
    <location>
        <begin position="38"/>
        <end position="60"/>
    </location>
</feature>
<proteinExistence type="predicted"/>
<dbReference type="OrthoDB" id="1122730at2"/>
<dbReference type="STRING" id="655355.SAMN05216283_101192"/>
<protein>
    <recommendedName>
        <fullName evidence="6">ATP synthase protein I</fullName>
    </recommendedName>
</protein>
<evidence type="ECO:0000313" key="4">
    <source>
        <dbReference type="Proteomes" id="UP000198964"/>
    </source>
</evidence>